<organism evidence="1 2">
    <name type="scientific">Asaia krungthepensis NRIC 0535</name>
    <dbReference type="NCBI Taxonomy" id="1307925"/>
    <lineage>
        <taxon>Bacteria</taxon>
        <taxon>Pseudomonadati</taxon>
        <taxon>Pseudomonadota</taxon>
        <taxon>Alphaproteobacteria</taxon>
        <taxon>Acetobacterales</taxon>
        <taxon>Acetobacteraceae</taxon>
        <taxon>Asaia</taxon>
    </lineage>
</organism>
<comment type="caution">
    <text evidence="1">The sequence shown here is derived from an EMBL/GenBank/DDBJ whole genome shotgun (WGS) entry which is preliminary data.</text>
</comment>
<reference evidence="1" key="1">
    <citation type="submission" date="2013-04" db="EMBL/GenBank/DDBJ databases">
        <title>The genome sequencing project of 58 acetic acid bacteria.</title>
        <authorList>
            <person name="Okamoto-Kainuma A."/>
            <person name="Ishikawa M."/>
            <person name="Umino S."/>
            <person name="Koizumi Y."/>
            <person name="Shiwa Y."/>
            <person name="Yoshikawa H."/>
            <person name="Matsutani M."/>
            <person name="Matsushita K."/>
        </authorList>
    </citation>
    <scope>NUCLEOTIDE SEQUENCE</scope>
    <source>
        <strain evidence="1">NRIC 0535</strain>
    </source>
</reference>
<protein>
    <submittedName>
        <fullName evidence="1">Capsule polysaccharide export protein</fullName>
    </submittedName>
</protein>
<evidence type="ECO:0000313" key="1">
    <source>
        <dbReference type="EMBL" id="GBQ88686.1"/>
    </source>
</evidence>
<dbReference type="InterPro" id="IPR007833">
    <property type="entry name" value="Capsule_polysaccharide_synth"/>
</dbReference>
<keyword evidence="2" id="KW-1185">Reference proteome</keyword>
<dbReference type="Pfam" id="PF05159">
    <property type="entry name" value="Capsule_synth"/>
    <property type="match status" value="1"/>
</dbReference>
<accession>A0ABQ0Q2V6</accession>
<dbReference type="Proteomes" id="UP001062776">
    <property type="component" value="Unassembled WGS sequence"/>
</dbReference>
<sequence length="442" mass="50246">MQPAKRHFLLLQGLMGPFFQLVGAALRREGFSVHKVNFNGGDRLFWRQPGGIDYTGTEEDWPAELRGLIAKHRITDVLLFGDCRTLHRAAIEVCREQLTTVHVFEEGYIRPDWVTLEIGGVNGYSALPRDPAWYLDHEFSEPSEHLPQTVPSSFRRRALEGVAYNAADLLSRWYYRHWTTHRPWPPLVEGMGWLKRLVDRKPARRRSKAVLERLSATKARYMLFPLQLDADAQVRLHSPFASIGDALVRVISSFAMHAPEDLRLVVKEHPLDNGVVDWRHRVADVAAQHGVRHRVDYVEEGDIALMVRDSRGLVTINSTTGTLALNSGRPVITLGDAVYGVPGITYTRSLDEFWSDPGEPDMALFDAFRRVLIERCLVKGGFFSDEALDMLVKGSVKRLKAHCPMEYARWLLPRSPQQAVNNIYRPLGMADLPARKVRLKIC</sequence>
<dbReference type="CDD" id="cd16441">
    <property type="entry name" value="beta_Kdo_transferase_KpsS"/>
    <property type="match status" value="1"/>
</dbReference>
<proteinExistence type="predicted"/>
<evidence type="ECO:0000313" key="2">
    <source>
        <dbReference type="Proteomes" id="UP001062776"/>
    </source>
</evidence>
<gene>
    <name evidence="1" type="ORF">AA0535_1602</name>
</gene>
<name>A0ABQ0Q2V6_9PROT</name>
<dbReference type="EMBL" id="BAPV01000012">
    <property type="protein sequence ID" value="GBQ88686.1"/>
    <property type="molecule type" value="Genomic_DNA"/>
</dbReference>